<proteinExistence type="predicted"/>
<protein>
    <submittedName>
        <fullName evidence="2">Heme NO-binding domain-containing protein</fullName>
    </submittedName>
</protein>
<evidence type="ECO:0000313" key="3">
    <source>
        <dbReference type="Proteomes" id="UP001595477"/>
    </source>
</evidence>
<evidence type="ECO:0000259" key="1">
    <source>
        <dbReference type="Pfam" id="PF07700"/>
    </source>
</evidence>
<evidence type="ECO:0000313" key="2">
    <source>
        <dbReference type="EMBL" id="MFC3201998.1"/>
    </source>
</evidence>
<dbReference type="InterPro" id="IPR038158">
    <property type="entry name" value="H-NOX_domain_sf"/>
</dbReference>
<gene>
    <name evidence="2" type="ORF">ACFOEW_09225</name>
</gene>
<reference evidence="3" key="1">
    <citation type="journal article" date="2019" name="Int. J. Syst. Evol. Microbiol.">
        <title>The Global Catalogue of Microorganisms (GCM) 10K type strain sequencing project: providing services to taxonomists for standard genome sequencing and annotation.</title>
        <authorList>
            <consortium name="The Broad Institute Genomics Platform"/>
            <consortium name="The Broad Institute Genome Sequencing Center for Infectious Disease"/>
            <person name="Wu L."/>
            <person name="Ma J."/>
        </authorList>
    </citation>
    <scope>NUCLEOTIDE SEQUENCE [LARGE SCALE GENOMIC DNA]</scope>
    <source>
        <strain evidence="3">KCTC 52449</strain>
    </source>
</reference>
<dbReference type="Gene3D" id="3.90.1520.10">
    <property type="entry name" value="H-NOX domain"/>
    <property type="match status" value="1"/>
</dbReference>
<feature type="domain" description="Heme NO-binding" evidence="1">
    <location>
        <begin position="3"/>
        <end position="161"/>
    </location>
</feature>
<dbReference type="Pfam" id="PF07700">
    <property type="entry name" value="HNOB"/>
    <property type="match status" value="1"/>
</dbReference>
<dbReference type="InterPro" id="IPR011644">
    <property type="entry name" value="Heme_NO-bd"/>
</dbReference>
<sequence>MLGIVFTSLVEMLEDNISPEFADEVLVEANLENDGAFTAVGYYPFSELQKIMVVLVNKTGRPLNDLLYDYGKYLFTVLSAGHAEMMANRQSVLEILDCLDDDIHVQVRKLYPDADLPSFKVLERTPDTIKMEYHSMHDLYALAEGLIDGAAAYFSQRVEHHVTPTEVPHTYHIDVKLLAS</sequence>
<keyword evidence="3" id="KW-1185">Reference proteome</keyword>
<comment type="caution">
    <text evidence="2">The sequence shown here is derived from an EMBL/GenBank/DDBJ whole genome shotgun (WGS) entry which is preliminary data.</text>
</comment>
<dbReference type="Proteomes" id="UP001595477">
    <property type="component" value="Unassembled WGS sequence"/>
</dbReference>
<organism evidence="2 3">
    <name type="scientific">Alteromonas oceani</name>
    <dbReference type="NCBI Taxonomy" id="2071609"/>
    <lineage>
        <taxon>Bacteria</taxon>
        <taxon>Pseudomonadati</taxon>
        <taxon>Pseudomonadota</taxon>
        <taxon>Gammaproteobacteria</taxon>
        <taxon>Alteromonadales</taxon>
        <taxon>Alteromonadaceae</taxon>
        <taxon>Alteromonas/Salinimonas group</taxon>
        <taxon>Alteromonas</taxon>
    </lineage>
</organism>
<dbReference type="InterPro" id="IPR024096">
    <property type="entry name" value="NO_sig/Golgi_transp_ligand-bd"/>
</dbReference>
<accession>A0ABV7K047</accession>
<name>A0ABV7K047_9ALTE</name>
<dbReference type="EMBL" id="JBHRSX010000017">
    <property type="protein sequence ID" value="MFC3201998.1"/>
    <property type="molecule type" value="Genomic_DNA"/>
</dbReference>
<dbReference type="SUPFAM" id="SSF111126">
    <property type="entry name" value="Ligand-binding domain in the NO signalling and Golgi transport"/>
    <property type="match status" value="1"/>
</dbReference>
<dbReference type="RefSeq" id="WP_123327326.1">
    <property type="nucleotide sequence ID" value="NZ_JBHRSX010000017.1"/>
</dbReference>